<dbReference type="Proteomes" id="UP000027138">
    <property type="component" value="Unassembled WGS sequence"/>
</dbReference>
<evidence type="ECO:0000313" key="2">
    <source>
        <dbReference type="EMBL" id="KDP35776.1"/>
    </source>
</evidence>
<accession>A0A067KHU6</accession>
<organism evidence="2 3">
    <name type="scientific">Jatropha curcas</name>
    <name type="common">Barbados nut</name>
    <dbReference type="NCBI Taxonomy" id="180498"/>
    <lineage>
        <taxon>Eukaryota</taxon>
        <taxon>Viridiplantae</taxon>
        <taxon>Streptophyta</taxon>
        <taxon>Embryophyta</taxon>
        <taxon>Tracheophyta</taxon>
        <taxon>Spermatophyta</taxon>
        <taxon>Magnoliopsida</taxon>
        <taxon>eudicotyledons</taxon>
        <taxon>Gunneridae</taxon>
        <taxon>Pentapetalae</taxon>
        <taxon>rosids</taxon>
        <taxon>fabids</taxon>
        <taxon>Malpighiales</taxon>
        <taxon>Euphorbiaceae</taxon>
        <taxon>Crotonoideae</taxon>
        <taxon>Jatropheae</taxon>
        <taxon>Jatropha</taxon>
    </lineage>
</organism>
<proteinExistence type="predicted"/>
<evidence type="ECO:0000313" key="3">
    <source>
        <dbReference type="Proteomes" id="UP000027138"/>
    </source>
</evidence>
<gene>
    <name evidence="2" type="ORF">JCGZ_10412</name>
</gene>
<dbReference type="AlphaFoldDB" id="A0A067KHU6"/>
<sequence>MDRCFVHLSDQSSPCLPIEPFKHNEKTYLGLKIFADVIDVLAVEPKGQKLEKEEEVKKRKEGIEGPKKAETKNEEEQAAQKDEKENKKESAIEVTEDPADQVLKAIKACIEESFEEAKSPSAVLISDVDENDCDEPSYFLMK</sequence>
<keyword evidence="3" id="KW-1185">Reference proteome</keyword>
<dbReference type="EMBL" id="KK914476">
    <property type="protein sequence ID" value="KDP35776.1"/>
    <property type="molecule type" value="Genomic_DNA"/>
</dbReference>
<dbReference type="OrthoDB" id="4822at2759"/>
<reference evidence="2 3" key="1">
    <citation type="journal article" date="2014" name="PLoS ONE">
        <title>Global Analysis of Gene Expression Profiles in Physic Nut (Jatropha curcas L.) Seedlings Exposed to Salt Stress.</title>
        <authorList>
            <person name="Zhang L."/>
            <person name="Zhang C."/>
            <person name="Wu P."/>
            <person name="Chen Y."/>
            <person name="Li M."/>
            <person name="Jiang H."/>
            <person name="Wu G."/>
        </authorList>
    </citation>
    <scope>NUCLEOTIDE SEQUENCE [LARGE SCALE GENOMIC DNA]</scope>
    <source>
        <strain evidence="3">cv. GZQX0401</strain>
        <tissue evidence="2">Young leaves</tissue>
    </source>
</reference>
<evidence type="ECO:0000256" key="1">
    <source>
        <dbReference type="SAM" id="MobiDB-lite"/>
    </source>
</evidence>
<feature type="region of interest" description="Disordered" evidence="1">
    <location>
        <begin position="50"/>
        <end position="91"/>
    </location>
</feature>
<protein>
    <submittedName>
        <fullName evidence="2">Uncharacterized protein</fullName>
    </submittedName>
</protein>
<name>A0A067KHU6_JATCU</name>